<dbReference type="EMBL" id="JAHQIW010004387">
    <property type="protein sequence ID" value="KAJ1362159.1"/>
    <property type="molecule type" value="Genomic_DNA"/>
</dbReference>
<accession>A0AAD5NB00</accession>
<comment type="caution">
    <text evidence="1">The sequence shown here is derived from an EMBL/GenBank/DDBJ whole genome shotgun (WGS) entry which is preliminary data.</text>
</comment>
<gene>
    <name evidence="1" type="ORF">KIN20_021594</name>
</gene>
<proteinExistence type="predicted"/>
<evidence type="ECO:0000313" key="2">
    <source>
        <dbReference type="Proteomes" id="UP001196413"/>
    </source>
</evidence>
<name>A0AAD5NB00_PARTN</name>
<dbReference type="Proteomes" id="UP001196413">
    <property type="component" value="Unassembled WGS sequence"/>
</dbReference>
<sequence>MVYLTYFNDWSRRSGRGSYTRILNEATIDCHCGVEGDAEQVQGTSNPMALIKINFDVIKEVLRRSSSD</sequence>
<organism evidence="1 2">
    <name type="scientific">Parelaphostrongylus tenuis</name>
    <name type="common">Meningeal worm</name>
    <dbReference type="NCBI Taxonomy" id="148309"/>
    <lineage>
        <taxon>Eukaryota</taxon>
        <taxon>Metazoa</taxon>
        <taxon>Ecdysozoa</taxon>
        <taxon>Nematoda</taxon>
        <taxon>Chromadorea</taxon>
        <taxon>Rhabditida</taxon>
        <taxon>Rhabditina</taxon>
        <taxon>Rhabditomorpha</taxon>
        <taxon>Strongyloidea</taxon>
        <taxon>Metastrongylidae</taxon>
        <taxon>Parelaphostrongylus</taxon>
    </lineage>
</organism>
<reference evidence="1" key="1">
    <citation type="submission" date="2021-06" db="EMBL/GenBank/DDBJ databases">
        <title>Parelaphostrongylus tenuis whole genome reference sequence.</title>
        <authorList>
            <person name="Garwood T.J."/>
            <person name="Larsen P.A."/>
            <person name="Fountain-Jones N.M."/>
            <person name="Garbe J.R."/>
            <person name="Macchietto M.G."/>
            <person name="Kania S.A."/>
            <person name="Gerhold R.W."/>
            <person name="Richards J.E."/>
            <person name="Wolf T.M."/>
        </authorList>
    </citation>
    <scope>NUCLEOTIDE SEQUENCE</scope>
    <source>
        <strain evidence="1">MNPRO001-30</strain>
        <tissue evidence="1">Meninges</tissue>
    </source>
</reference>
<evidence type="ECO:0000313" key="1">
    <source>
        <dbReference type="EMBL" id="KAJ1362159.1"/>
    </source>
</evidence>
<protein>
    <submittedName>
        <fullName evidence="1">Uncharacterized protein</fullName>
    </submittedName>
</protein>
<dbReference type="AlphaFoldDB" id="A0AAD5NB00"/>
<keyword evidence="2" id="KW-1185">Reference proteome</keyword>